<dbReference type="PANTHER" id="PTHR10926">
    <property type="entry name" value="CELL CYCLE CONTROL PROTEIN 50"/>
    <property type="match status" value="1"/>
</dbReference>
<keyword evidence="4 7" id="KW-1133">Transmembrane helix</keyword>
<dbReference type="GO" id="GO:0005886">
    <property type="term" value="C:plasma membrane"/>
    <property type="evidence" value="ECO:0007669"/>
    <property type="project" value="TreeGrafter"/>
</dbReference>
<dbReference type="Pfam" id="PF03381">
    <property type="entry name" value="CDC50"/>
    <property type="match status" value="1"/>
</dbReference>
<dbReference type="eggNOG" id="KOG2952">
    <property type="taxonomic scope" value="Eukaryota"/>
</dbReference>
<protein>
    <submittedName>
        <fullName evidence="8">Putative ALA-interacting subunit 2</fullName>
    </submittedName>
</protein>
<keyword evidence="5 7" id="KW-0472">Membrane</keyword>
<feature type="transmembrane region" description="Helical" evidence="7">
    <location>
        <begin position="46"/>
        <end position="67"/>
    </location>
</feature>
<evidence type="ECO:0000256" key="2">
    <source>
        <dbReference type="ARBA" id="ARBA00009457"/>
    </source>
</evidence>
<evidence type="ECO:0000256" key="5">
    <source>
        <dbReference type="ARBA" id="ARBA00023136"/>
    </source>
</evidence>
<gene>
    <name evidence="8" type="ORF">L484_005905</name>
</gene>
<evidence type="ECO:0000256" key="4">
    <source>
        <dbReference type="ARBA" id="ARBA00022989"/>
    </source>
</evidence>
<dbReference type="InterPro" id="IPR005045">
    <property type="entry name" value="CDC50/LEM3_fam"/>
</dbReference>
<organism evidence="8 9">
    <name type="scientific">Morus notabilis</name>
    <dbReference type="NCBI Taxonomy" id="981085"/>
    <lineage>
        <taxon>Eukaryota</taxon>
        <taxon>Viridiplantae</taxon>
        <taxon>Streptophyta</taxon>
        <taxon>Embryophyta</taxon>
        <taxon>Tracheophyta</taxon>
        <taxon>Spermatophyta</taxon>
        <taxon>Magnoliopsida</taxon>
        <taxon>eudicotyledons</taxon>
        <taxon>Gunneridae</taxon>
        <taxon>Pentapetalae</taxon>
        <taxon>rosids</taxon>
        <taxon>fabids</taxon>
        <taxon>Rosales</taxon>
        <taxon>Moraceae</taxon>
        <taxon>Moreae</taxon>
        <taxon>Morus</taxon>
    </lineage>
</organism>
<evidence type="ECO:0000256" key="7">
    <source>
        <dbReference type="SAM" id="Phobius"/>
    </source>
</evidence>
<keyword evidence="9" id="KW-1185">Reference proteome</keyword>
<dbReference type="STRING" id="981085.W9QC92"/>
<evidence type="ECO:0000256" key="6">
    <source>
        <dbReference type="SAM" id="MobiDB-lite"/>
    </source>
</evidence>
<dbReference type="AlphaFoldDB" id="W9QC92"/>
<keyword evidence="3 7" id="KW-0812">Transmembrane</keyword>
<accession>W9QC92</accession>
<proteinExistence type="inferred from homology"/>
<evidence type="ECO:0000256" key="3">
    <source>
        <dbReference type="ARBA" id="ARBA00022692"/>
    </source>
</evidence>
<name>W9QC92_9ROSA</name>
<evidence type="ECO:0000256" key="1">
    <source>
        <dbReference type="ARBA" id="ARBA00004370"/>
    </source>
</evidence>
<dbReference type="PANTHER" id="PTHR10926:SF29">
    <property type="entry name" value="ALA-INTERACTING SUBUNIT 2-RELATED"/>
    <property type="match status" value="1"/>
</dbReference>
<comment type="similarity">
    <text evidence="2">Belongs to the CDC50/LEM3 family.</text>
</comment>
<evidence type="ECO:0000313" key="8">
    <source>
        <dbReference type="EMBL" id="EXB25449.1"/>
    </source>
</evidence>
<dbReference type="GO" id="GO:0005783">
    <property type="term" value="C:endoplasmic reticulum"/>
    <property type="evidence" value="ECO:0007669"/>
    <property type="project" value="TreeGrafter"/>
</dbReference>
<reference evidence="9" key="1">
    <citation type="submission" date="2013-01" db="EMBL/GenBank/DDBJ databases">
        <title>Draft Genome Sequence of a Mulberry Tree, Morus notabilis C.K. Schneid.</title>
        <authorList>
            <person name="He N."/>
            <person name="Zhao S."/>
        </authorList>
    </citation>
    <scope>NUCLEOTIDE SEQUENCE</scope>
</reference>
<dbReference type="Proteomes" id="UP000030645">
    <property type="component" value="Unassembled WGS sequence"/>
</dbReference>
<evidence type="ECO:0000313" key="9">
    <source>
        <dbReference type="Proteomes" id="UP000030645"/>
    </source>
</evidence>
<sequence>MDVDEGSTSGASIGAQSTQSNSRPHKAIYQFTQQSLPACKPVLTPAWVIGTFLVMGIVFIPTGFITLRTSRKVVEIVDHYDTECIPESFRSNKVAYMKDSSIHKNCSRFLKVVEIVDHYDTECIPESFRSNKVAYMKDSSIHKNCSRFLKIEKHMKAPIHIYYQLDNYYQNHRR</sequence>
<dbReference type="EMBL" id="KE343362">
    <property type="protein sequence ID" value="EXB25449.1"/>
    <property type="molecule type" value="Genomic_DNA"/>
</dbReference>
<comment type="subcellular location">
    <subcellularLocation>
        <location evidence="1">Membrane</location>
    </subcellularLocation>
</comment>
<feature type="region of interest" description="Disordered" evidence="6">
    <location>
        <begin position="1"/>
        <end position="21"/>
    </location>
</feature>
<dbReference type="GO" id="GO:0005794">
    <property type="term" value="C:Golgi apparatus"/>
    <property type="evidence" value="ECO:0007669"/>
    <property type="project" value="TreeGrafter"/>
</dbReference>